<evidence type="ECO:0000256" key="1">
    <source>
        <dbReference type="SAM" id="MobiDB-lite"/>
    </source>
</evidence>
<sequence>MKRWEAEPIFEAIFLEFQGLCEEWIELLYWLIQEARNKCVGKKAQNSYEYDTYGVNLTFRTFMQTIEQEPGWAKKEVEQEQEEKREIEEKPLPICIAP</sequence>
<feature type="compositionally biased region" description="Basic and acidic residues" evidence="1">
    <location>
        <begin position="73"/>
        <end position="91"/>
    </location>
</feature>
<organism evidence="2 3">
    <name type="scientific">Candolleomyces eurysporus</name>
    <dbReference type="NCBI Taxonomy" id="2828524"/>
    <lineage>
        <taxon>Eukaryota</taxon>
        <taxon>Fungi</taxon>
        <taxon>Dikarya</taxon>
        <taxon>Basidiomycota</taxon>
        <taxon>Agaricomycotina</taxon>
        <taxon>Agaricomycetes</taxon>
        <taxon>Agaricomycetidae</taxon>
        <taxon>Agaricales</taxon>
        <taxon>Agaricineae</taxon>
        <taxon>Psathyrellaceae</taxon>
        <taxon>Candolleomyces</taxon>
    </lineage>
</organism>
<evidence type="ECO:0000313" key="3">
    <source>
        <dbReference type="Proteomes" id="UP001140091"/>
    </source>
</evidence>
<dbReference type="AlphaFoldDB" id="A0A9W8JEA0"/>
<comment type="caution">
    <text evidence="2">The sequence shown here is derived from an EMBL/GenBank/DDBJ whole genome shotgun (WGS) entry which is preliminary data.</text>
</comment>
<dbReference type="Proteomes" id="UP001140091">
    <property type="component" value="Unassembled WGS sequence"/>
</dbReference>
<accession>A0A9W8JEA0</accession>
<keyword evidence="3" id="KW-1185">Reference proteome</keyword>
<protein>
    <submittedName>
        <fullName evidence="2">Uncharacterized protein</fullName>
    </submittedName>
</protein>
<feature type="non-terminal residue" evidence="2">
    <location>
        <position position="1"/>
    </location>
</feature>
<gene>
    <name evidence="2" type="ORF">H1R20_g2847</name>
</gene>
<proteinExistence type="predicted"/>
<dbReference type="EMBL" id="JANBPK010000722">
    <property type="protein sequence ID" value="KAJ2934241.1"/>
    <property type="molecule type" value="Genomic_DNA"/>
</dbReference>
<name>A0A9W8JEA0_9AGAR</name>
<reference evidence="2" key="1">
    <citation type="submission" date="2022-06" db="EMBL/GenBank/DDBJ databases">
        <title>Genome Sequence of Candolleomyces eurysporus.</title>
        <authorList>
            <person name="Buettner E."/>
        </authorList>
    </citation>
    <scope>NUCLEOTIDE SEQUENCE</scope>
    <source>
        <strain evidence="2">VTCC 930004</strain>
    </source>
</reference>
<feature type="region of interest" description="Disordered" evidence="1">
    <location>
        <begin position="73"/>
        <end position="98"/>
    </location>
</feature>
<evidence type="ECO:0000313" key="2">
    <source>
        <dbReference type="EMBL" id="KAJ2934241.1"/>
    </source>
</evidence>